<proteinExistence type="inferred from homology"/>
<dbReference type="EMBL" id="SZYD01000002">
    <property type="protein sequence ID" value="KAD7116887.1"/>
    <property type="molecule type" value="Genomic_DNA"/>
</dbReference>
<keyword evidence="2" id="KW-0539">Nucleus</keyword>
<comment type="caution">
    <text evidence="6">The sequence shown here is derived from an EMBL/GenBank/DDBJ whole genome shotgun (WGS) entry which is preliminary data.</text>
</comment>
<evidence type="ECO:0008006" key="8">
    <source>
        <dbReference type="Google" id="ProtNLM"/>
    </source>
</evidence>
<feature type="domain" description="RNA polymerase Rpb5 N-terminal" evidence="5">
    <location>
        <begin position="36"/>
        <end position="114"/>
    </location>
</feature>
<protein>
    <recommendedName>
        <fullName evidence="8">RNA polymerase Rpb5 N-terminal domain-containing protein</fullName>
    </recommendedName>
</protein>
<comment type="similarity">
    <text evidence="3">Belongs to the archaeal Rpo5/eukaryotic RPB5 RNA polymerase subunit family.</text>
</comment>
<evidence type="ECO:0000256" key="1">
    <source>
        <dbReference type="ARBA" id="ARBA00004123"/>
    </source>
</evidence>
<evidence type="ECO:0000313" key="6">
    <source>
        <dbReference type="EMBL" id="KAD7116887.1"/>
    </source>
</evidence>
<reference evidence="6 7" key="1">
    <citation type="submission" date="2019-05" db="EMBL/GenBank/DDBJ databases">
        <title>Mikania micrantha, genome provides insights into the molecular mechanism of rapid growth.</title>
        <authorList>
            <person name="Liu B."/>
        </authorList>
    </citation>
    <scope>NUCLEOTIDE SEQUENCE [LARGE SCALE GENOMIC DNA]</scope>
    <source>
        <strain evidence="6">NLD-2019</strain>
        <tissue evidence="6">Leaf</tissue>
    </source>
</reference>
<dbReference type="GO" id="GO:0006366">
    <property type="term" value="P:transcription by RNA polymerase II"/>
    <property type="evidence" value="ECO:0007669"/>
    <property type="project" value="TreeGrafter"/>
</dbReference>
<name>A0A5N6PUV6_9ASTR</name>
<dbReference type="GO" id="GO:0006362">
    <property type="term" value="P:transcription elongation by RNA polymerase I"/>
    <property type="evidence" value="ECO:0007669"/>
    <property type="project" value="TreeGrafter"/>
</dbReference>
<dbReference type="PANTHER" id="PTHR10535">
    <property type="entry name" value="DNA-DIRECTED RNA POLYMERASES I, II, AND III SUBUNIT RPABC1"/>
    <property type="match status" value="1"/>
</dbReference>
<dbReference type="InterPro" id="IPR014381">
    <property type="entry name" value="Arch_Rpo5/euc_Rpb5"/>
</dbReference>
<dbReference type="InterPro" id="IPR036710">
    <property type="entry name" value="RNA_pol_Rpb5_N_sf"/>
</dbReference>
<feature type="domain" description="RNA polymerase subunit H/Rpb5 C-terminal" evidence="4">
    <location>
        <begin position="161"/>
        <end position="197"/>
    </location>
</feature>
<accession>A0A5N6PUV6</accession>
<dbReference type="SUPFAM" id="SSF55287">
    <property type="entry name" value="RPB5-like RNA polymerase subunit"/>
    <property type="match status" value="1"/>
</dbReference>
<organism evidence="6 7">
    <name type="scientific">Mikania micrantha</name>
    <name type="common">bitter vine</name>
    <dbReference type="NCBI Taxonomy" id="192012"/>
    <lineage>
        <taxon>Eukaryota</taxon>
        <taxon>Viridiplantae</taxon>
        <taxon>Streptophyta</taxon>
        <taxon>Embryophyta</taxon>
        <taxon>Tracheophyta</taxon>
        <taxon>Spermatophyta</taxon>
        <taxon>Magnoliopsida</taxon>
        <taxon>eudicotyledons</taxon>
        <taxon>Gunneridae</taxon>
        <taxon>Pentapetalae</taxon>
        <taxon>asterids</taxon>
        <taxon>campanulids</taxon>
        <taxon>Asterales</taxon>
        <taxon>Asteraceae</taxon>
        <taxon>Asteroideae</taxon>
        <taxon>Heliantheae alliance</taxon>
        <taxon>Eupatorieae</taxon>
        <taxon>Mikania</taxon>
    </lineage>
</organism>
<dbReference type="Gene3D" id="3.90.940.20">
    <property type="entry name" value="RPB5-like RNA polymerase subunit"/>
    <property type="match status" value="1"/>
</dbReference>
<sequence>MASRSTAGLGYVSPTRTTDHDQKSCILNKAVDGPPESHRYYLARRTVLEMLRDRGYIVDESEITRSISEFRSVYGDQPDPDSLRICAPLSSEPSKKIVMIFSGPEEVNKAKAANILKNTLSQESFHRIILVLGSKMNHFARKEFDSCQVKVEIFTMTELFVNITKHVSMPKHEALTTAENEQLLMKLKLADNQVLWIGEEAGGENYIQQQNDWLVCHISLCEMKYAIPVIYVGWFNLMTVTLNNIALKGSLSILVYFLRSAMA</sequence>
<dbReference type="Pfam" id="PF03871">
    <property type="entry name" value="RNA_pol_Rpb5_N"/>
    <property type="match status" value="1"/>
</dbReference>
<dbReference type="Pfam" id="PF01191">
    <property type="entry name" value="RNA_pol_Rpb5_C"/>
    <property type="match status" value="1"/>
</dbReference>
<dbReference type="AlphaFoldDB" id="A0A5N6PUV6"/>
<evidence type="ECO:0000256" key="3">
    <source>
        <dbReference type="ARBA" id="ARBA00025765"/>
    </source>
</evidence>
<dbReference type="InterPro" id="IPR035913">
    <property type="entry name" value="RPB5-like_sf"/>
</dbReference>
<dbReference type="Gene3D" id="3.40.1340.10">
    <property type="entry name" value="RNA polymerase, Rpb5, N-terminal domain"/>
    <property type="match status" value="1"/>
</dbReference>
<keyword evidence="7" id="KW-1185">Reference proteome</keyword>
<dbReference type="GO" id="GO:0042797">
    <property type="term" value="P:tRNA transcription by RNA polymerase III"/>
    <property type="evidence" value="ECO:0007669"/>
    <property type="project" value="TreeGrafter"/>
</dbReference>
<dbReference type="Proteomes" id="UP000326396">
    <property type="component" value="Linkage Group LG10"/>
</dbReference>
<evidence type="ECO:0000259" key="4">
    <source>
        <dbReference type="Pfam" id="PF01191"/>
    </source>
</evidence>
<dbReference type="InterPro" id="IPR000783">
    <property type="entry name" value="RNA_pol_subH/Rpb5_C"/>
</dbReference>
<evidence type="ECO:0000313" key="7">
    <source>
        <dbReference type="Proteomes" id="UP000326396"/>
    </source>
</evidence>
<gene>
    <name evidence="6" type="ORF">E3N88_04155</name>
</gene>
<dbReference type="GO" id="GO:0003899">
    <property type="term" value="F:DNA-directed RNA polymerase activity"/>
    <property type="evidence" value="ECO:0007669"/>
    <property type="project" value="InterPro"/>
</dbReference>
<dbReference type="GO" id="GO:0005634">
    <property type="term" value="C:nucleus"/>
    <property type="evidence" value="ECO:0007669"/>
    <property type="project" value="UniProtKB-SubCell"/>
</dbReference>
<evidence type="ECO:0000256" key="2">
    <source>
        <dbReference type="ARBA" id="ARBA00023242"/>
    </source>
</evidence>
<dbReference type="InterPro" id="IPR005571">
    <property type="entry name" value="RNA_pol_Rpb5_N"/>
</dbReference>
<dbReference type="PANTHER" id="PTHR10535:SF12">
    <property type="entry name" value="DNA-DIRECTED RNA POLYMERASE V SUBUNIT 5C"/>
    <property type="match status" value="1"/>
</dbReference>
<comment type="subcellular location">
    <subcellularLocation>
        <location evidence="1">Nucleus</location>
    </subcellularLocation>
</comment>
<dbReference type="OrthoDB" id="248779at2759"/>
<dbReference type="GO" id="GO:0003677">
    <property type="term" value="F:DNA binding"/>
    <property type="evidence" value="ECO:0007669"/>
    <property type="project" value="InterPro"/>
</dbReference>
<dbReference type="SUPFAM" id="SSF53036">
    <property type="entry name" value="Eukaryotic RPB5 N-terminal domain"/>
    <property type="match status" value="1"/>
</dbReference>
<evidence type="ECO:0000259" key="5">
    <source>
        <dbReference type="Pfam" id="PF03871"/>
    </source>
</evidence>